<dbReference type="Proteomes" id="UP001595885">
    <property type="component" value="Unassembled WGS sequence"/>
</dbReference>
<organism evidence="1 2">
    <name type="scientific">Flavobacterium ponti</name>
    <dbReference type="NCBI Taxonomy" id="665133"/>
    <lineage>
        <taxon>Bacteria</taxon>
        <taxon>Pseudomonadati</taxon>
        <taxon>Bacteroidota</taxon>
        <taxon>Flavobacteriia</taxon>
        <taxon>Flavobacteriales</taxon>
        <taxon>Flavobacteriaceae</taxon>
        <taxon>Flavobacterium</taxon>
    </lineage>
</organism>
<name>A0ABV9P3F0_9FLAO</name>
<dbReference type="EMBL" id="JBHSGW010000002">
    <property type="protein sequence ID" value="MFC4738900.1"/>
    <property type="molecule type" value="Genomic_DNA"/>
</dbReference>
<dbReference type="Pfam" id="PF11013">
    <property type="entry name" value="DUF2851"/>
    <property type="match status" value="1"/>
</dbReference>
<dbReference type="InterPro" id="IPR021272">
    <property type="entry name" value="DUF2851"/>
</dbReference>
<sequence>MKEDFLHHIWLNKRFDFSNLKTSDNQILQIVDFGRYLQMAGPDIFNAQLIIDNQKWAGNVEIHVKSSDWYLHNHENDTNYDNVILHVVWEHDAEVYRKDNSEIPVLELKNYVAKSELDKYNALTTSKSWIFCENDIATIDDLTFINWKERLFFERLERKAIPIQELLKETSNDWEFVLFVMLAKNFGLNVNGISFFEMAKSIPSNVLKKEVFDVENLEALFFGRANLLEEEKQDNYYKNLQIRWSFLKQKYELKNHYITPIQFFKLRPDNFPTIRLAQLAQLYHLNHSLFSKIVNAKSLIELYDIFKNATSIYWKTHYNFDKQSSSKPKNLSSAFIDLLIINTIIPIKFLYANENGKDSTEELLELISQIKPERNTIIDKFEVFKIKSKSAFDSQALLQLKNEYCNHKKCLHCNIGLALLKN</sequence>
<dbReference type="RefSeq" id="WP_379738197.1">
    <property type="nucleotide sequence ID" value="NZ_JBHSGW010000002.1"/>
</dbReference>
<evidence type="ECO:0000313" key="1">
    <source>
        <dbReference type="EMBL" id="MFC4738900.1"/>
    </source>
</evidence>
<proteinExistence type="predicted"/>
<accession>A0ABV9P3F0</accession>
<keyword evidence="2" id="KW-1185">Reference proteome</keyword>
<protein>
    <submittedName>
        <fullName evidence="1">DUF2851 family protein</fullName>
    </submittedName>
</protein>
<reference evidence="2" key="1">
    <citation type="journal article" date="2019" name="Int. J. Syst. Evol. Microbiol.">
        <title>The Global Catalogue of Microorganisms (GCM) 10K type strain sequencing project: providing services to taxonomists for standard genome sequencing and annotation.</title>
        <authorList>
            <consortium name="The Broad Institute Genomics Platform"/>
            <consortium name="The Broad Institute Genome Sequencing Center for Infectious Disease"/>
            <person name="Wu L."/>
            <person name="Ma J."/>
        </authorList>
    </citation>
    <scope>NUCLEOTIDE SEQUENCE [LARGE SCALE GENOMIC DNA]</scope>
    <source>
        <strain evidence="2">CCUG 50349</strain>
    </source>
</reference>
<comment type="caution">
    <text evidence="1">The sequence shown here is derived from an EMBL/GenBank/DDBJ whole genome shotgun (WGS) entry which is preliminary data.</text>
</comment>
<evidence type="ECO:0000313" key="2">
    <source>
        <dbReference type="Proteomes" id="UP001595885"/>
    </source>
</evidence>
<gene>
    <name evidence="1" type="ORF">ACFO3U_02735</name>
</gene>